<comment type="caution">
    <text evidence="1">The sequence shown here is derived from an EMBL/GenBank/DDBJ whole genome shotgun (WGS) entry which is preliminary data.</text>
</comment>
<organism evidence="1 2">
    <name type="scientific">Nocardia jiangsuensis</name>
    <dbReference type="NCBI Taxonomy" id="1691563"/>
    <lineage>
        <taxon>Bacteria</taxon>
        <taxon>Bacillati</taxon>
        <taxon>Actinomycetota</taxon>
        <taxon>Actinomycetes</taxon>
        <taxon>Mycobacteriales</taxon>
        <taxon>Nocardiaceae</taxon>
        <taxon>Nocardia</taxon>
    </lineage>
</organism>
<evidence type="ECO:0000313" key="1">
    <source>
        <dbReference type="EMBL" id="MFC3963060.1"/>
    </source>
</evidence>
<accession>A0ABV8DSJ3</accession>
<reference evidence="2" key="1">
    <citation type="journal article" date="2019" name="Int. J. Syst. Evol. Microbiol.">
        <title>The Global Catalogue of Microorganisms (GCM) 10K type strain sequencing project: providing services to taxonomists for standard genome sequencing and annotation.</title>
        <authorList>
            <consortium name="The Broad Institute Genomics Platform"/>
            <consortium name="The Broad Institute Genome Sequencing Center for Infectious Disease"/>
            <person name="Wu L."/>
            <person name="Ma J."/>
        </authorList>
    </citation>
    <scope>NUCLEOTIDE SEQUENCE [LARGE SCALE GENOMIC DNA]</scope>
    <source>
        <strain evidence="2">CGMCC 4.7330</strain>
    </source>
</reference>
<proteinExistence type="predicted"/>
<name>A0ABV8DSJ3_9NOCA</name>
<dbReference type="Proteomes" id="UP001595696">
    <property type="component" value="Unassembled WGS sequence"/>
</dbReference>
<dbReference type="EMBL" id="JBHSAX010000013">
    <property type="protein sequence ID" value="MFC3963060.1"/>
    <property type="molecule type" value="Genomic_DNA"/>
</dbReference>
<evidence type="ECO:0000313" key="2">
    <source>
        <dbReference type="Proteomes" id="UP001595696"/>
    </source>
</evidence>
<keyword evidence="2" id="KW-1185">Reference proteome</keyword>
<sequence>MSGPLELVCEYCAHRSRGGESRCGHCGGPLRAALDVAETTVRGAREVVKGAHEVVRNAEKVAGVVGGEWQRFVLPAVGVLFAVLCAVLVWSCSPLRSAVAPPPPVSAAQALPELLAAAATSCERADAGRRAERCVLPAGSPLLFGGLAGGRELTLHTELAAPEELAATVRRWRSAGGTVLLDGRVYAAVGPSTTVLYADSRTGLLLETSAFTGPGAARTFLNRAGLLMP</sequence>
<protein>
    <submittedName>
        <fullName evidence="1">Uncharacterized protein</fullName>
    </submittedName>
</protein>
<dbReference type="RefSeq" id="WP_378612794.1">
    <property type="nucleotide sequence ID" value="NZ_JBHSAX010000013.1"/>
</dbReference>
<gene>
    <name evidence="1" type="ORF">ACFO0B_13780</name>
</gene>